<comment type="caution">
    <text evidence="1">The sequence shown here is derived from an EMBL/GenBank/DDBJ whole genome shotgun (WGS) entry which is preliminary data.</text>
</comment>
<organism evidence="1 2">
    <name type="scientific">Scytalidium lignicola</name>
    <name type="common">Hyphomycete</name>
    <dbReference type="NCBI Taxonomy" id="5539"/>
    <lineage>
        <taxon>Eukaryota</taxon>
        <taxon>Fungi</taxon>
        <taxon>Dikarya</taxon>
        <taxon>Ascomycota</taxon>
        <taxon>Pezizomycotina</taxon>
        <taxon>Leotiomycetes</taxon>
        <taxon>Leotiomycetes incertae sedis</taxon>
        <taxon>Scytalidium</taxon>
    </lineage>
</organism>
<dbReference type="Proteomes" id="UP000258309">
    <property type="component" value="Unassembled WGS sequence"/>
</dbReference>
<dbReference type="OrthoDB" id="5396681at2759"/>
<gene>
    <name evidence="1" type="ORF">B7463_g2363</name>
</gene>
<evidence type="ECO:0000313" key="2">
    <source>
        <dbReference type="Proteomes" id="UP000258309"/>
    </source>
</evidence>
<dbReference type="EMBL" id="NCSJ02000027">
    <property type="protein sequence ID" value="RFU33947.1"/>
    <property type="molecule type" value="Genomic_DNA"/>
</dbReference>
<reference evidence="1 2" key="1">
    <citation type="submission" date="2018-05" db="EMBL/GenBank/DDBJ databases">
        <title>Draft genome sequence of Scytalidium lignicola DSM 105466, a ubiquitous saprotrophic fungus.</title>
        <authorList>
            <person name="Buettner E."/>
            <person name="Gebauer A.M."/>
            <person name="Hofrichter M."/>
            <person name="Liers C."/>
            <person name="Kellner H."/>
        </authorList>
    </citation>
    <scope>NUCLEOTIDE SEQUENCE [LARGE SCALE GENOMIC DNA]</scope>
    <source>
        <strain evidence="1 2">DSM 105466</strain>
    </source>
</reference>
<feature type="non-terminal residue" evidence="1">
    <location>
        <position position="261"/>
    </location>
</feature>
<keyword evidence="2" id="KW-1185">Reference proteome</keyword>
<protein>
    <submittedName>
        <fullName evidence="1">Uncharacterized protein</fullName>
    </submittedName>
</protein>
<proteinExistence type="predicted"/>
<dbReference type="STRING" id="5539.A0A3E2HKM6"/>
<accession>A0A3E2HKM6</accession>
<dbReference type="AlphaFoldDB" id="A0A3E2HKM6"/>
<evidence type="ECO:0000313" key="1">
    <source>
        <dbReference type="EMBL" id="RFU33947.1"/>
    </source>
</evidence>
<name>A0A3E2HKM6_SCYLI</name>
<sequence>MTSSQENFTLNLGSRVPARLLHESDTLLSEEEARLWEDSERLFSENDTFVEILKVDRTNTESLSISDHKDLDQFLKNEKACYSKVDAKVLHDYKLSFADAQRLQYLHKYILRSEEAVAQALETIKGLQQLRLKLYSAKIVATPECDVLVMSANQFQNHRSVFAALKEFRYGVTQLVFEALANRNNQAMFDLGRSLNALTTQTNKETAAMNEISEEMRKDSRSMWVLTSAALIYLPASLVAQQAMYNPLHPMITEFFALGYI</sequence>
<feature type="non-terminal residue" evidence="1">
    <location>
        <position position="1"/>
    </location>
</feature>